<keyword evidence="5" id="KW-1185">Reference proteome</keyword>
<dbReference type="PROSITE" id="PS51257">
    <property type="entry name" value="PROKAR_LIPOPROTEIN"/>
    <property type="match status" value="1"/>
</dbReference>
<dbReference type="InterPro" id="IPR003344">
    <property type="entry name" value="Big_1_dom"/>
</dbReference>
<dbReference type="RefSeq" id="WP_316024797.1">
    <property type="nucleotide sequence ID" value="NZ_JAWDIO010000002.1"/>
</dbReference>
<dbReference type="Gene3D" id="2.60.40.10">
    <property type="entry name" value="Immunoglobulins"/>
    <property type="match status" value="1"/>
</dbReference>
<name>A0ABU3SSZ6_9ALTE</name>
<proteinExistence type="inferred from homology"/>
<keyword evidence="2" id="KW-0732">Signal</keyword>
<dbReference type="SMART" id="SM00634">
    <property type="entry name" value="BID_1"/>
    <property type="match status" value="1"/>
</dbReference>
<reference evidence="4 5" key="1">
    <citation type="submission" date="2023-10" db="EMBL/GenBank/DDBJ databases">
        <title>Glaciecola aquimarina strain GGW-M5 nov., isolated from a coastal seawater.</title>
        <authorList>
            <person name="Bayburt H."/>
            <person name="Kim J.M."/>
            <person name="Choi B.J."/>
            <person name="Jeon C.O."/>
        </authorList>
    </citation>
    <scope>NUCLEOTIDE SEQUENCE [LARGE SCALE GENOMIC DNA]</scope>
    <source>
        <strain evidence="4 5">KCTC 32108</strain>
    </source>
</reference>
<comment type="caution">
    <text evidence="4">The sequence shown here is derived from an EMBL/GenBank/DDBJ whole genome shotgun (WGS) entry which is preliminary data.</text>
</comment>
<evidence type="ECO:0000256" key="1">
    <source>
        <dbReference type="ARBA" id="ARBA00010116"/>
    </source>
</evidence>
<feature type="chain" id="PRO_5045607714" evidence="2">
    <location>
        <begin position="26"/>
        <end position="195"/>
    </location>
</feature>
<evidence type="ECO:0000256" key="2">
    <source>
        <dbReference type="SAM" id="SignalP"/>
    </source>
</evidence>
<dbReference type="SUPFAM" id="SSF49373">
    <property type="entry name" value="Invasin/intimin cell-adhesion fragments"/>
    <property type="match status" value="1"/>
</dbReference>
<evidence type="ECO:0000313" key="5">
    <source>
        <dbReference type="Proteomes" id="UP001247805"/>
    </source>
</evidence>
<evidence type="ECO:0000313" key="4">
    <source>
        <dbReference type="EMBL" id="MDU0353103.1"/>
    </source>
</evidence>
<sequence length="195" mass="20745">MQLKNVWFYSLLCSTLTLCSCGGVSGDNGDDPFGTGTDSDDTTSSYTLTLSTLDEQCSTSSQSFTADQNSCVQARLLQDGSPVQGEIVTFSNTLGTLSVSSKLTNADGVAQITLSNNDAEVGAGVLTATYDGESTDHNYEYLFGDSSIEQTAAIQVTMFSNGIGVNRFQADSQVQLQTEILDANDTPIARRGRHF</sequence>
<feature type="domain" description="Big-1" evidence="3">
    <location>
        <begin position="53"/>
        <end position="140"/>
    </location>
</feature>
<dbReference type="EMBL" id="JAWDIO010000002">
    <property type="protein sequence ID" value="MDU0353103.1"/>
    <property type="molecule type" value="Genomic_DNA"/>
</dbReference>
<feature type="signal peptide" evidence="2">
    <location>
        <begin position="1"/>
        <end position="25"/>
    </location>
</feature>
<protein>
    <submittedName>
        <fullName evidence="4">Ig-like domain-containing protein</fullName>
    </submittedName>
</protein>
<organism evidence="4 5">
    <name type="scientific">Paraglaciecola aquimarina</name>
    <dbReference type="NCBI Taxonomy" id="1235557"/>
    <lineage>
        <taxon>Bacteria</taxon>
        <taxon>Pseudomonadati</taxon>
        <taxon>Pseudomonadota</taxon>
        <taxon>Gammaproteobacteria</taxon>
        <taxon>Alteromonadales</taxon>
        <taxon>Alteromonadaceae</taxon>
        <taxon>Paraglaciecola</taxon>
    </lineage>
</organism>
<accession>A0ABU3SSZ6</accession>
<dbReference type="Proteomes" id="UP001247805">
    <property type="component" value="Unassembled WGS sequence"/>
</dbReference>
<evidence type="ECO:0000259" key="3">
    <source>
        <dbReference type="SMART" id="SM00634"/>
    </source>
</evidence>
<comment type="similarity">
    <text evidence="1">Belongs to the intimin/invasin family.</text>
</comment>
<dbReference type="InterPro" id="IPR008964">
    <property type="entry name" value="Invasin/intimin_cell_adhesion"/>
</dbReference>
<dbReference type="InterPro" id="IPR013783">
    <property type="entry name" value="Ig-like_fold"/>
</dbReference>
<gene>
    <name evidence="4" type="ORF">RS130_03405</name>
</gene>